<dbReference type="AlphaFoldDB" id="A0A850R843"/>
<dbReference type="NCBIfam" id="TIGR02167">
    <property type="entry name" value="Liste_lipo_26"/>
    <property type="match status" value="4"/>
</dbReference>
<accession>A0A850R843</accession>
<comment type="caution">
    <text evidence="1">The sequence shown here is derived from an EMBL/GenBank/DDBJ whole genome shotgun (WGS) entry which is preliminary data.</text>
</comment>
<gene>
    <name evidence="1" type="ORF">HU830_05980</name>
</gene>
<keyword evidence="2" id="KW-1185">Reference proteome</keyword>
<dbReference type="InterPro" id="IPR032675">
    <property type="entry name" value="LRR_dom_sf"/>
</dbReference>
<dbReference type="Pfam" id="PF03382">
    <property type="entry name" value="DUF285"/>
    <property type="match status" value="1"/>
</dbReference>
<dbReference type="Proteomes" id="UP000563523">
    <property type="component" value="Unassembled WGS sequence"/>
</dbReference>
<dbReference type="InterPro" id="IPR005046">
    <property type="entry name" value="DUF285"/>
</dbReference>
<dbReference type="Gene3D" id="3.80.10.10">
    <property type="entry name" value="Ribonuclease Inhibitor"/>
    <property type="match status" value="1"/>
</dbReference>
<sequence length="212" mass="24338">MNLDISKFNTSKITNMGSMFTFCQRLINLDLGSFDTTNVTKIEWMFNNCTNLRKLNLSNFKLDSLQYTEYMFSYYKNLTSLNLRNWNTPRLYRTDYMFIGCNRLSRLVLDSNIRLGSYPGLIGAPNDGQGFPEVDSPQISRSGNWQEIKNDADISDRSNLIGNPLTADELTKRYTGQNPGGGVHTYVWEPYYRGLRFVTNSPAVPVSKLEYL</sequence>
<protein>
    <submittedName>
        <fullName evidence="1">BspA family leucine-rich repeat surface protein</fullName>
    </submittedName>
</protein>
<evidence type="ECO:0000313" key="1">
    <source>
        <dbReference type="EMBL" id="NVY96705.1"/>
    </source>
</evidence>
<dbReference type="InterPro" id="IPR011889">
    <property type="entry name" value="Liste_lipo_26"/>
</dbReference>
<organism evidence="1 2">
    <name type="scientific">Bombilactobacillus apium</name>
    <dbReference type="NCBI Taxonomy" id="2675299"/>
    <lineage>
        <taxon>Bacteria</taxon>
        <taxon>Bacillati</taxon>
        <taxon>Bacillota</taxon>
        <taxon>Bacilli</taxon>
        <taxon>Lactobacillales</taxon>
        <taxon>Lactobacillaceae</taxon>
        <taxon>Bombilactobacillus</taxon>
    </lineage>
</organism>
<dbReference type="EMBL" id="JABZEC010000005">
    <property type="protein sequence ID" value="NVY96705.1"/>
    <property type="molecule type" value="Genomic_DNA"/>
</dbReference>
<evidence type="ECO:0000313" key="2">
    <source>
        <dbReference type="Proteomes" id="UP000563523"/>
    </source>
</evidence>
<reference evidence="1 2" key="1">
    <citation type="submission" date="2020-06" db="EMBL/GenBank/DDBJ databases">
        <authorList>
            <person name="Kang J."/>
        </authorList>
    </citation>
    <scope>NUCLEOTIDE SEQUENCE [LARGE SCALE GENOMIC DNA]</scope>
    <source>
        <strain evidence="1 2">DCY120</strain>
    </source>
</reference>
<name>A0A850R843_9LACO</name>
<dbReference type="SUPFAM" id="SSF52058">
    <property type="entry name" value="L domain-like"/>
    <property type="match status" value="1"/>
</dbReference>
<proteinExistence type="predicted"/>